<proteinExistence type="predicted"/>
<evidence type="ECO:0000259" key="2">
    <source>
        <dbReference type="Pfam" id="PF06812"/>
    </source>
</evidence>
<dbReference type="PANTHER" id="PTHR37951:SF1">
    <property type="entry name" value="TYPE VI SECRETION SYSTEM COMPONENT TSSA1"/>
    <property type="match status" value="1"/>
</dbReference>
<dbReference type="PANTHER" id="PTHR37951">
    <property type="entry name" value="CYTOPLASMIC PROTEIN-RELATED"/>
    <property type="match status" value="1"/>
</dbReference>
<protein>
    <submittedName>
        <fullName evidence="3">Type VI secretion system protein ImpA</fullName>
    </submittedName>
</protein>
<feature type="compositionally biased region" description="Basic and acidic residues" evidence="1">
    <location>
        <begin position="37"/>
        <end position="53"/>
    </location>
</feature>
<organism evidence="3 4">
    <name type="scientific">Belnapia rosea</name>
    <dbReference type="NCBI Taxonomy" id="938405"/>
    <lineage>
        <taxon>Bacteria</taxon>
        <taxon>Pseudomonadati</taxon>
        <taxon>Pseudomonadota</taxon>
        <taxon>Alphaproteobacteria</taxon>
        <taxon>Acetobacterales</taxon>
        <taxon>Roseomonadaceae</taxon>
        <taxon>Belnapia</taxon>
    </lineage>
</organism>
<evidence type="ECO:0000256" key="1">
    <source>
        <dbReference type="SAM" id="MobiDB-lite"/>
    </source>
</evidence>
<dbReference type="InterPro" id="IPR017740">
    <property type="entry name" value="TssA-like"/>
</dbReference>
<dbReference type="NCBIfam" id="TIGR03363">
    <property type="entry name" value="VI_chp_8"/>
    <property type="match status" value="1"/>
</dbReference>
<dbReference type="AlphaFoldDB" id="A0A1G6WWV7"/>
<dbReference type="EMBL" id="FMZX01000011">
    <property type="protein sequence ID" value="SDD69677.1"/>
    <property type="molecule type" value="Genomic_DNA"/>
</dbReference>
<reference evidence="3 4" key="1">
    <citation type="submission" date="2016-10" db="EMBL/GenBank/DDBJ databases">
        <authorList>
            <person name="de Groot N.N."/>
        </authorList>
    </citation>
    <scope>NUCLEOTIDE SEQUENCE [LARGE SCALE GENOMIC DNA]</scope>
    <source>
        <strain evidence="3 4">CPCC 100156</strain>
    </source>
</reference>
<sequence>MSGSLFDIETLLAPLDGADGAGIDLRSDYSPTSPYQKLRDARAEARAEERALETSEESDPAVPQGWREVKRIALQCIGERSKDFEVAAWLLESLVRLDGLAGLSAGSELLTGLLDRYWEPGFPQPDEDGMDVRAAPLGGLSGEGADGTLMQPLRRLPMFRRPDGRAVGLHLWKIAEDTEAIPNEGDNKKRRKARYDAGVPEMKALENEARVEAASLRRTAQQALQAQRAWATLAAQMDARFGDLAPNTRRVSEALEQIIQIASRLIGPVAEAAPEPGGGIESMEEVTAMVEEAPAGAGAAVAVRPLRTREDAIRQLEELAEYFRRTEPHSPLAYTLTDAVRRARMPLPDLLAEVLPDNGARQAMLTMLGIRSAMDEGS</sequence>
<dbReference type="Pfam" id="PF06812">
    <property type="entry name" value="ImpA_N"/>
    <property type="match status" value="1"/>
</dbReference>
<feature type="domain" description="ImpA N-terminal" evidence="2">
    <location>
        <begin position="12"/>
        <end position="141"/>
    </location>
</feature>
<dbReference type="InterPro" id="IPR010657">
    <property type="entry name" value="ImpA_N"/>
</dbReference>
<gene>
    <name evidence="3" type="ORF">SAMN04487779_101167</name>
</gene>
<evidence type="ECO:0000313" key="4">
    <source>
        <dbReference type="Proteomes" id="UP000198925"/>
    </source>
</evidence>
<dbReference type="Proteomes" id="UP000198925">
    <property type="component" value="Unassembled WGS sequence"/>
</dbReference>
<dbReference type="OrthoDB" id="9771118at2"/>
<keyword evidence="4" id="KW-1185">Reference proteome</keyword>
<accession>A0A1G6WWV7</accession>
<name>A0A1G6WWV7_9PROT</name>
<evidence type="ECO:0000313" key="3">
    <source>
        <dbReference type="EMBL" id="SDD69677.1"/>
    </source>
</evidence>
<dbReference type="RefSeq" id="WP_090565279.1">
    <property type="nucleotide sequence ID" value="NZ_FMXZ01000008.1"/>
</dbReference>
<dbReference type="STRING" id="938405.SAMN02927895_03170"/>
<feature type="region of interest" description="Disordered" evidence="1">
    <location>
        <begin position="16"/>
        <end position="62"/>
    </location>
</feature>